<evidence type="ECO:0000313" key="2">
    <source>
        <dbReference type="Proteomes" id="UP000002527"/>
    </source>
</evidence>
<reference evidence="1 2" key="1">
    <citation type="journal article" date="2004" name="Nucleic Acids Res.">
        <title>The genome sequence of Bacillus cereus ATCC 10987 reveals metabolic adaptations and a large plasmid related to Bacillus anthracis pXO1.</title>
        <authorList>
            <person name="Rasko D.A."/>
            <person name="Ravel J."/>
            <person name="Okstad O.A."/>
            <person name="Helgason E."/>
            <person name="Cer R.Z."/>
            <person name="Jiang L."/>
            <person name="Shores K.A."/>
            <person name="Fouts D.E."/>
            <person name="Tourasse N.J."/>
            <person name="Angiuoli S.V."/>
            <person name="Kolonay J."/>
            <person name="Nelson W.C."/>
            <person name="Kolsto A.-B."/>
            <person name="Fraser C.M."/>
            <person name="Read T.D."/>
        </authorList>
    </citation>
    <scope>NUCLEOTIDE SEQUENCE [LARGE SCALE GENOMIC DNA]</scope>
    <source>
        <strain evidence="2">ATCC 10987 / NRS 248</strain>
    </source>
</reference>
<name>Q73BC2_BACC1</name>
<protein>
    <submittedName>
        <fullName evidence="1">Uncharacterized protein</fullName>
    </submittedName>
</protein>
<sequence>MISEFSFYMLKYNYHYEEGRENYEEKNSNHFSMYRFWTVLVI</sequence>
<evidence type="ECO:0000313" key="1">
    <source>
        <dbReference type="EMBL" id="AAS40426.1"/>
    </source>
</evidence>
<dbReference type="EMBL" id="AE017194">
    <property type="protein sequence ID" value="AAS40426.1"/>
    <property type="molecule type" value="Genomic_DNA"/>
</dbReference>
<dbReference type="Proteomes" id="UP000002527">
    <property type="component" value="Chromosome"/>
</dbReference>
<dbReference type="AlphaFoldDB" id="Q73BC2"/>
<accession>Q73BC2</accession>
<gene>
    <name evidence="1" type="ordered locus">BCE_1497</name>
</gene>
<proteinExistence type="predicted"/>
<dbReference type="KEGG" id="bca:BCE_1497"/>
<dbReference type="HOGENOM" id="CLU_3246725_0_0_9"/>
<organism evidence="1 2">
    <name type="scientific">Bacillus cereus (strain ATCC 10987 / NRS 248)</name>
    <dbReference type="NCBI Taxonomy" id="222523"/>
    <lineage>
        <taxon>Bacteria</taxon>
        <taxon>Bacillati</taxon>
        <taxon>Bacillota</taxon>
        <taxon>Bacilli</taxon>
        <taxon>Bacillales</taxon>
        <taxon>Bacillaceae</taxon>
        <taxon>Bacillus</taxon>
        <taxon>Bacillus cereus group</taxon>
    </lineage>
</organism>